<dbReference type="SUPFAM" id="SSF103501">
    <property type="entry name" value="Respiratory nitrate reductase 1 gamma chain"/>
    <property type="match status" value="1"/>
</dbReference>
<comment type="subcellular location">
    <subcellularLocation>
        <location evidence="1">Cell membrane</location>
        <topology evidence="1">Multi-pass membrane protein</topology>
    </subcellularLocation>
</comment>
<keyword evidence="6" id="KW-0479">Metal-binding</keyword>
<dbReference type="Proteomes" id="UP001251857">
    <property type="component" value="Unassembled WGS sequence"/>
</dbReference>
<dbReference type="EMBL" id="JAVRIB010000004">
    <property type="protein sequence ID" value="MDT0634318.1"/>
    <property type="molecule type" value="Genomic_DNA"/>
</dbReference>
<keyword evidence="16" id="KW-1185">Reference proteome</keyword>
<accession>A0ABU3BYE6</accession>
<evidence type="ECO:0000256" key="8">
    <source>
        <dbReference type="ARBA" id="ARBA00022989"/>
    </source>
</evidence>
<evidence type="ECO:0000256" key="2">
    <source>
        <dbReference type="ARBA" id="ARBA00022448"/>
    </source>
</evidence>
<feature type="domain" description="NarG-like" evidence="14">
    <location>
        <begin position="6"/>
        <end position="226"/>
    </location>
</feature>
<evidence type="ECO:0000256" key="10">
    <source>
        <dbReference type="ARBA" id="ARBA00023004"/>
    </source>
</evidence>
<keyword evidence="2" id="KW-0813">Transport</keyword>
<keyword evidence="3" id="KW-1003">Cell membrane</keyword>
<keyword evidence="11" id="KW-0534">Nitrate assimilation</keyword>
<keyword evidence="8 13" id="KW-1133">Transmembrane helix</keyword>
<dbReference type="RefSeq" id="WP_311652077.1">
    <property type="nucleotide sequence ID" value="NZ_JAVRIB010000004.1"/>
</dbReference>
<evidence type="ECO:0000259" key="14">
    <source>
        <dbReference type="Pfam" id="PF02665"/>
    </source>
</evidence>
<comment type="caution">
    <text evidence="15">The sequence shown here is derived from an EMBL/GenBank/DDBJ whole genome shotgun (WGS) entry which is preliminary data.</text>
</comment>
<keyword evidence="4" id="KW-0349">Heme</keyword>
<evidence type="ECO:0000313" key="16">
    <source>
        <dbReference type="Proteomes" id="UP001251857"/>
    </source>
</evidence>
<dbReference type="PANTHER" id="PTHR30598:SF3">
    <property type="entry name" value="RESPIRATORY NITRATE REDUCTASE 1 GAMMA CHAIN"/>
    <property type="match status" value="1"/>
</dbReference>
<keyword evidence="7" id="KW-0249">Electron transport</keyword>
<evidence type="ECO:0000256" key="5">
    <source>
        <dbReference type="ARBA" id="ARBA00022692"/>
    </source>
</evidence>
<evidence type="ECO:0000313" key="15">
    <source>
        <dbReference type="EMBL" id="MDT0634318.1"/>
    </source>
</evidence>
<dbReference type="InterPro" id="IPR036197">
    <property type="entry name" value="NarG-like_sf"/>
</dbReference>
<evidence type="ECO:0000256" key="11">
    <source>
        <dbReference type="ARBA" id="ARBA00023063"/>
    </source>
</evidence>
<keyword evidence="12 13" id="KW-0472">Membrane</keyword>
<feature type="transmembrane region" description="Helical" evidence="13">
    <location>
        <begin position="90"/>
        <end position="111"/>
    </location>
</feature>
<gene>
    <name evidence="15" type="primary">narI</name>
    <name evidence="15" type="ORF">RM532_05045</name>
</gene>
<dbReference type="InterPro" id="IPR023234">
    <property type="entry name" value="NarG-like_domain"/>
</dbReference>
<evidence type="ECO:0000256" key="6">
    <source>
        <dbReference type="ARBA" id="ARBA00022723"/>
    </source>
</evidence>
<evidence type="ECO:0000256" key="7">
    <source>
        <dbReference type="ARBA" id="ARBA00022982"/>
    </source>
</evidence>
<dbReference type="NCBIfam" id="TIGR00351">
    <property type="entry name" value="narI"/>
    <property type="match status" value="1"/>
</dbReference>
<evidence type="ECO:0000256" key="9">
    <source>
        <dbReference type="ARBA" id="ARBA00023002"/>
    </source>
</evidence>
<keyword evidence="5 13" id="KW-0812">Transmembrane</keyword>
<dbReference type="Pfam" id="PF02665">
    <property type="entry name" value="Nitrate_red_gam"/>
    <property type="match status" value="1"/>
</dbReference>
<evidence type="ECO:0000256" key="3">
    <source>
        <dbReference type="ARBA" id="ARBA00022475"/>
    </source>
</evidence>
<reference evidence="15 16" key="1">
    <citation type="submission" date="2023-09" db="EMBL/GenBank/DDBJ databases">
        <authorList>
            <person name="Rey-Velasco X."/>
        </authorList>
    </citation>
    <scope>NUCLEOTIDE SEQUENCE [LARGE SCALE GENOMIC DNA]</scope>
    <source>
        <strain evidence="15 16">W335</strain>
    </source>
</reference>
<evidence type="ECO:0000256" key="4">
    <source>
        <dbReference type="ARBA" id="ARBA00022617"/>
    </source>
</evidence>
<dbReference type="InterPro" id="IPR051936">
    <property type="entry name" value="Heme-iron_electron_transfer"/>
</dbReference>
<feature type="transmembrane region" description="Helical" evidence="13">
    <location>
        <begin position="12"/>
        <end position="30"/>
    </location>
</feature>
<keyword evidence="10" id="KW-0408">Iron</keyword>
<feature type="transmembrane region" description="Helical" evidence="13">
    <location>
        <begin position="51"/>
        <end position="70"/>
    </location>
</feature>
<keyword evidence="9" id="KW-0560">Oxidoreductase</keyword>
<dbReference type="InterPro" id="IPR003816">
    <property type="entry name" value="Nitrate_red_gam"/>
</dbReference>
<feature type="transmembrane region" description="Helical" evidence="13">
    <location>
        <begin position="131"/>
        <end position="150"/>
    </location>
</feature>
<evidence type="ECO:0000256" key="13">
    <source>
        <dbReference type="SAM" id="Phobius"/>
    </source>
</evidence>
<feature type="transmembrane region" description="Helical" evidence="13">
    <location>
        <begin position="190"/>
        <end position="217"/>
    </location>
</feature>
<evidence type="ECO:0000256" key="1">
    <source>
        <dbReference type="ARBA" id="ARBA00004651"/>
    </source>
</evidence>
<sequence>MQYLNYLSFEIYPYIAGTVFLLGSLVRFDMSQYTWKTNSSQLLDNSARFQIGSILFHVGVIFLFFGHLIGLLMPHSMYPYLGLTAGGKQILAMISGGIAGVAALVGATILLHRRLFHPRVRAHSTRMDIFILVLLYMQLVLGMFTIPVSYQHLDGSVMIVLGEWAQHIVTFRPGAAEYVANVHWVYKAHIFLGVTTFLVFPFTRLVHIWSAPLTYVTRQYQIVRQRRV</sequence>
<organism evidence="15 16">
    <name type="scientific">Spectribacter hydrogenoxidans</name>
    <dbReference type="NCBI Taxonomy" id="3075608"/>
    <lineage>
        <taxon>Bacteria</taxon>
        <taxon>Pseudomonadati</taxon>
        <taxon>Pseudomonadota</taxon>
        <taxon>Gammaproteobacteria</taxon>
        <taxon>Salinisphaerales</taxon>
        <taxon>Salinisphaeraceae</taxon>
        <taxon>Spectribacter</taxon>
    </lineage>
</organism>
<dbReference type="Gene3D" id="1.20.950.20">
    <property type="entry name" value="Transmembrane di-heme cytochromes, Chain C"/>
    <property type="match status" value="1"/>
</dbReference>
<dbReference type="PANTHER" id="PTHR30598">
    <property type="entry name" value="NITRATE REDUCTASE PRIVATE CHAPERONE, REDOX ENZYME MATURATION PROTEIN REMP FAMILY"/>
    <property type="match status" value="1"/>
</dbReference>
<evidence type="ECO:0000256" key="12">
    <source>
        <dbReference type="ARBA" id="ARBA00023136"/>
    </source>
</evidence>
<proteinExistence type="predicted"/>
<protein>
    <submittedName>
        <fullName evidence="15">Respiratory nitrate reductase subunit gamma</fullName>
    </submittedName>
</protein>
<name>A0ABU3BYE6_9GAMM</name>